<gene>
    <name evidence="2" type="ORF">H9815_03810</name>
</gene>
<keyword evidence="1" id="KW-0812">Transmembrane</keyword>
<feature type="transmembrane region" description="Helical" evidence="1">
    <location>
        <begin position="98"/>
        <end position="119"/>
    </location>
</feature>
<dbReference type="EMBL" id="DXBY01000061">
    <property type="protein sequence ID" value="HIZ34880.1"/>
    <property type="molecule type" value="Genomic_DNA"/>
</dbReference>
<feature type="transmembrane region" description="Helical" evidence="1">
    <location>
        <begin position="131"/>
        <end position="152"/>
    </location>
</feature>
<feature type="transmembrane region" description="Helical" evidence="1">
    <location>
        <begin position="21"/>
        <end position="46"/>
    </location>
</feature>
<evidence type="ECO:0000313" key="2">
    <source>
        <dbReference type="EMBL" id="HIZ34880.1"/>
    </source>
</evidence>
<evidence type="ECO:0000256" key="1">
    <source>
        <dbReference type="SAM" id="Phobius"/>
    </source>
</evidence>
<dbReference type="Proteomes" id="UP000824037">
    <property type="component" value="Unassembled WGS sequence"/>
</dbReference>
<proteinExistence type="predicted"/>
<evidence type="ECO:0000313" key="3">
    <source>
        <dbReference type="Proteomes" id="UP000824037"/>
    </source>
</evidence>
<sequence length="157" mass="16405">MTTTAPPADTKARTRHPAAPALWAGLALSALATVAPLLDVVSTGTIEAHVRATYPDWPQEWIDADTTALAAGLGVIGLLGIVGWLITLRATARLRRWVPVVASVLWVVAATVIASVTAAPMGAYDRLVPTGLGILAALPSLAGVVAVVQLWLHRVRR</sequence>
<accession>A0A9D2J2U0</accession>
<feature type="transmembrane region" description="Helical" evidence="1">
    <location>
        <begin position="66"/>
        <end position="86"/>
    </location>
</feature>
<name>A0A9D2J2U0_9MICO</name>
<dbReference type="AlphaFoldDB" id="A0A9D2J2U0"/>
<keyword evidence="1" id="KW-0472">Membrane</keyword>
<organism evidence="2 3">
    <name type="scientific">Candidatus Ruania gallistercoris</name>
    <dbReference type="NCBI Taxonomy" id="2838746"/>
    <lineage>
        <taxon>Bacteria</taxon>
        <taxon>Bacillati</taxon>
        <taxon>Actinomycetota</taxon>
        <taxon>Actinomycetes</taxon>
        <taxon>Micrococcales</taxon>
        <taxon>Ruaniaceae</taxon>
        <taxon>Ruania</taxon>
    </lineage>
</organism>
<keyword evidence="1" id="KW-1133">Transmembrane helix</keyword>
<protein>
    <submittedName>
        <fullName evidence="2">Uncharacterized protein</fullName>
    </submittedName>
</protein>
<comment type="caution">
    <text evidence="2">The sequence shown here is derived from an EMBL/GenBank/DDBJ whole genome shotgun (WGS) entry which is preliminary data.</text>
</comment>
<reference evidence="2" key="1">
    <citation type="journal article" date="2021" name="PeerJ">
        <title>Extensive microbial diversity within the chicken gut microbiome revealed by metagenomics and culture.</title>
        <authorList>
            <person name="Gilroy R."/>
            <person name="Ravi A."/>
            <person name="Getino M."/>
            <person name="Pursley I."/>
            <person name="Horton D.L."/>
            <person name="Alikhan N.F."/>
            <person name="Baker D."/>
            <person name="Gharbi K."/>
            <person name="Hall N."/>
            <person name="Watson M."/>
            <person name="Adriaenssens E.M."/>
            <person name="Foster-Nyarko E."/>
            <person name="Jarju S."/>
            <person name="Secka A."/>
            <person name="Antonio M."/>
            <person name="Oren A."/>
            <person name="Chaudhuri R.R."/>
            <person name="La Ragione R."/>
            <person name="Hildebrand F."/>
            <person name="Pallen M.J."/>
        </authorList>
    </citation>
    <scope>NUCLEOTIDE SEQUENCE</scope>
    <source>
        <strain evidence="2">ChiGjej4B4-7305</strain>
    </source>
</reference>
<reference evidence="2" key="2">
    <citation type="submission" date="2021-04" db="EMBL/GenBank/DDBJ databases">
        <authorList>
            <person name="Gilroy R."/>
        </authorList>
    </citation>
    <scope>NUCLEOTIDE SEQUENCE</scope>
    <source>
        <strain evidence="2">ChiGjej4B4-7305</strain>
    </source>
</reference>